<proteinExistence type="predicted"/>
<evidence type="ECO:0000313" key="1">
    <source>
        <dbReference type="EMBL" id="KMO82440.1"/>
    </source>
</evidence>
<dbReference type="PATRIC" id="fig|37916.4.peg.938"/>
<dbReference type="PANTHER" id="PTHR11070">
    <property type="entry name" value="UVRD / RECB / PCRA DNA HELICASE FAMILY MEMBER"/>
    <property type="match status" value="1"/>
</dbReference>
<dbReference type="AlphaFoldDB" id="A0A0J6WGP6"/>
<dbReference type="InterPro" id="IPR027417">
    <property type="entry name" value="P-loop_NTPase"/>
</dbReference>
<dbReference type="Pfam" id="PF13245">
    <property type="entry name" value="AAA_19"/>
    <property type="match status" value="1"/>
</dbReference>
<dbReference type="GO" id="GO:0003677">
    <property type="term" value="F:DNA binding"/>
    <property type="evidence" value="ECO:0007669"/>
    <property type="project" value="InterPro"/>
</dbReference>
<dbReference type="Proteomes" id="UP000036513">
    <property type="component" value="Unassembled WGS sequence"/>
</dbReference>
<comment type="caution">
    <text evidence="1">The sequence shown here is derived from an EMBL/GenBank/DDBJ whole genome shotgun (WGS) entry which is preliminary data.</text>
</comment>
<organism evidence="1 2">
    <name type="scientific">Mycolicibacterium chlorophenolicum</name>
    <dbReference type="NCBI Taxonomy" id="37916"/>
    <lineage>
        <taxon>Bacteria</taxon>
        <taxon>Bacillati</taxon>
        <taxon>Actinomycetota</taxon>
        <taxon>Actinomycetes</taxon>
        <taxon>Mycobacteriales</taxon>
        <taxon>Mycobacteriaceae</taxon>
        <taxon>Mycolicibacterium</taxon>
    </lineage>
</organism>
<evidence type="ECO:0000313" key="2">
    <source>
        <dbReference type="Proteomes" id="UP000036513"/>
    </source>
</evidence>
<dbReference type="EC" id="3.1.11.5" evidence="1"/>
<gene>
    <name evidence="1" type="primary">recD_1</name>
    <name evidence="1" type="ORF">MCHLDSM_01063</name>
</gene>
<dbReference type="SUPFAM" id="SSF52540">
    <property type="entry name" value="P-loop containing nucleoside triphosphate hydrolases"/>
    <property type="match status" value="1"/>
</dbReference>
<accession>A0A0J6WGP6</accession>
<name>A0A0J6WGP6_9MYCO</name>
<protein>
    <submittedName>
        <fullName evidence="1">RecBCD enzyme subunit RecD</fullName>
        <ecNumber evidence="1">3.1.11.5</ecNumber>
    </submittedName>
</protein>
<dbReference type="GO" id="GO:0008854">
    <property type="term" value="F:exodeoxyribonuclease V activity"/>
    <property type="evidence" value="ECO:0007669"/>
    <property type="project" value="UniProtKB-EC"/>
</dbReference>
<keyword evidence="2" id="KW-1185">Reference proteome</keyword>
<dbReference type="PANTHER" id="PTHR11070:SF30">
    <property type="entry name" value="F-BOX DNA HELICASE 1"/>
    <property type="match status" value="1"/>
</dbReference>
<dbReference type="GO" id="GO:0000725">
    <property type="term" value="P:recombinational repair"/>
    <property type="evidence" value="ECO:0007669"/>
    <property type="project" value="TreeGrafter"/>
</dbReference>
<dbReference type="GO" id="GO:0005524">
    <property type="term" value="F:ATP binding"/>
    <property type="evidence" value="ECO:0007669"/>
    <property type="project" value="InterPro"/>
</dbReference>
<dbReference type="STRING" id="37916.MCHLDSM_01063"/>
<dbReference type="GO" id="GO:0043138">
    <property type="term" value="F:3'-5' DNA helicase activity"/>
    <property type="evidence" value="ECO:0007669"/>
    <property type="project" value="TreeGrafter"/>
</dbReference>
<dbReference type="InterPro" id="IPR000212">
    <property type="entry name" value="DNA_helicase_UvrD/REP"/>
</dbReference>
<dbReference type="EMBL" id="JYNL01000009">
    <property type="protein sequence ID" value="KMO82440.1"/>
    <property type="molecule type" value="Genomic_DNA"/>
</dbReference>
<reference evidence="1 2" key="1">
    <citation type="journal article" date="2015" name="Genome Biol. Evol.">
        <title>Characterization of Three Mycobacterium spp. with Potential Use in Bioremediation by Genome Sequencing and Comparative Genomics.</title>
        <authorList>
            <person name="Das S."/>
            <person name="Pettersson B.M."/>
            <person name="Behra P.R."/>
            <person name="Ramesh M."/>
            <person name="Dasgupta S."/>
            <person name="Bhattacharya A."/>
            <person name="Kirsebom L.A."/>
        </authorList>
    </citation>
    <scope>NUCLEOTIDE SEQUENCE [LARGE SCALE GENOMIC DNA]</scope>
    <source>
        <strain evidence="1 2">DSM 43826</strain>
    </source>
</reference>
<sequence>MRRSIAAMHPLVGRRSYSPVMPELKPTAEQLQIVEAARRGANLVIQAGAGTGKTSTLKMVARARRDRSLYIAYNRSIAQEAGRSFPTHVTCRTAHSLAFAAVGKRFAHRLNGPRELPSRRAEILGTTFLDLGPQLTISPVQMARIAVETVTRFCYSAEDDITTEHVPHQHGVFGAAHAALAAAVVPYARRAWADVNDADGALKFQHDHYLKMWALTRPVLPVDVVMLDEAQDSNPVVAQLVHQQVHAQRIAVGDSNQSMYEWRGACDALGSWDADEVLYLSRSWRFGHVIAEEANRWLQQIDTPLRLLGNPAMRSHIGVLSRPAAILCRTNAEAVRNVLSLLAQGRQVALAGGGTEIKRLAEAAKELQSGRRTSHPELYVFPTWAALQEYVEGDEAGRDLKPFVDLIDTHGADDIIAAVDSLVDEKRCDTTVSTAHKSKGREWDSVAIATDFAEPIGRGEIPKSDAMLGYVAVTRARRQLDRTGLAWIDKYNRPGRAGMGGPLAS</sequence>
<keyword evidence="1" id="KW-0378">Hydrolase</keyword>
<dbReference type="Gene3D" id="3.40.50.300">
    <property type="entry name" value="P-loop containing nucleotide triphosphate hydrolases"/>
    <property type="match status" value="2"/>
</dbReference>